<gene>
    <name evidence="2" type="ORF">A4U43_C07F19650</name>
</gene>
<evidence type="ECO:0000313" key="3">
    <source>
        <dbReference type="Proteomes" id="UP000243459"/>
    </source>
</evidence>
<protein>
    <submittedName>
        <fullName evidence="2">Uncharacterized protein</fullName>
    </submittedName>
</protein>
<dbReference type="EMBL" id="CM007387">
    <property type="protein sequence ID" value="ONK63857.1"/>
    <property type="molecule type" value="Genomic_DNA"/>
</dbReference>
<evidence type="ECO:0000313" key="2">
    <source>
        <dbReference type="EMBL" id="ONK63857.1"/>
    </source>
</evidence>
<dbReference type="AlphaFoldDB" id="A0A5P1EF64"/>
<accession>A0A5P1EF64</accession>
<sequence length="67" mass="7216">MEQADRPGYRPVKKVAGEIEMSQGTRERSEVQGVESAGEVLGWKPDFGDEDVSLGRRVEPGTGEAGP</sequence>
<name>A0A5P1EF64_ASPOF</name>
<dbReference type="Gramene" id="ONK63857">
    <property type="protein sequence ID" value="ONK63857"/>
    <property type="gene ID" value="A4U43_C07F19650"/>
</dbReference>
<evidence type="ECO:0000256" key="1">
    <source>
        <dbReference type="SAM" id="MobiDB-lite"/>
    </source>
</evidence>
<reference evidence="3" key="1">
    <citation type="journal article" date="2017" name="Nat. Commun.">
        <title>The asparagus genome sheds light on the origin and evolution of a young Y chromosome.</title>
        <authorList>
            <person name="Harkess A."/>
            <person name="Zhou J."/>
            <person name="Xu C."/>
            <person name="Bowers J.E."/>
            <person name="Van der Hulst R."/>
            <person name="Ayyampalayam S."/>
            <person name="Mercati F."/>
            <person name="Riccardi P."/>
            <person name="McKain M.R."/>
            <person name="Kakrana A."/>
            <person name="Tang H."/>
            <person name="Ray J."/>
            <person name="Groenendijk J."/>
            <person name="Arikit S."/>
            <person name="Mathioni S.M."/>
            <person name="Nakano M."/>
            <person name="Shan H."/>
            <person name="Telgmann-Rauber A."/>
            <person name="Kanno A."/>
            <person name="Yue Z."/>
            <person name="Chen H."/>
            <person name="Li W."/>
            <person name="Chen Y."/>
            <person name="Xu X."/>
            <person name="Zhang Y."/>
            <person name="Luo S."/>
            <person name="Chen H."/>
            <person name="Gao J."/>
            <person name="Mao Z."/>
            <person name="Pires J.C."/>
            <person name="Luo M."/>
            <person name="Kudrna D."/>
            <person name="Wing R.A."/>
            <person name="Meyers B.C."/>
            <person name="Yi K."/>
            <person name="Kong H."/>
            <person name="Lavrijsen P."/>
            <person name="Sunseri F."/>
            <person name="Falavigna A."/>
            <person name="Ye Y."/>
            <person name="Leebens-Mack J.H."/>
            <person name="Chen G."/>
        </authorList>
    </citation>
    <scope>NUCLEOTIDE SEQUENCE [LARGE SCALE GENOMIC DNA]</scope>
    <source>
        <strain evidence="3">cv. DH0086</strain>
    </source>
</reference>
<feature type="region of interest" description="Disordered" evidence="1">
    <location>
        <begin position="1"/>
        <end position="67"/>
    </location>
</feature>
<proteinExistence type="predicted"/>
<organism evidence="2 3">
    <name type="scientific">Asparagus officinalis</name>
    <name type="common">Garden asparagus</name>
    <dbReference type="NCBI Taxonomy" id="4686"/>
    <lineage>
        <taxon>Eukaryota</taxon>
        <taxon>Viridiplantae</taxon>
        <taxon>Streptophyta</taxon>
        <taxon>Embryophyta</taxon>
        <taxon>Tracheophyta</taxon>
        <taxon>Spermatophyta</taxon>
        <taxon>Magnoliopsida</taxon>
        <taxon>Liliopsida</taxon>
        <taxon>Asparagales</taxon>
        <taxon>Asparagaceae</taxon>
        <taxon>Asparagoideae</taxon>
        <taxon>Asparagus</taxon>
    </lineage>
</organism>
<keyword evidence="3" id="KW-1185">Reference proteome</keyword>
<dbReference type="Proteomes" id="UP000243459">
    <property type="component" value="Chromosome 7"/>
</dbReference>